<accession>S9QYW8</accession>
<dbReference type="HOGENOM" id="CLU_060699_0_0_5"/>
<dbReference type="Proteomes" id="UP000015346">
    <property type="component" value="Unassembled WGS sequence"/>
</dbReference>
<dbReference type="GO" id="GO:0003700">
    <property type="term" value="F:DNA-binding transcription factor activity"/>
    <property type="evidence" value="ECO:0007669"/>
    <property type="project" value="InterPro"/>
</dbReference>
<dbReference type="InterPro" id="IPR036388">
    <property type="entry name" value="WH-like_DNA-bd_sf"/>
</dbReference>
<sequence length="250" mass="26254">MRPDQRQAQIREIIARDGETRVDALALRFGVSAETIRRDLARLAREGSVQKVHGGARPFRLFAEGSRAERAAEGAEAKARIARRLAEIIEPGETLFIDAGTTTLACAEALSATDGLTVITNSLDIAQAIGRNATAAVFLLGGAFRASDAETVGPLVIEQIARFQADRAILTVAGLDAVAGATDSSFDEAQIARAMIGRAGSIVIVAHAAKLGRRAAFRVCNLGEVGMLICDSPPPAEMTAPLGQARVELA</sequence>
<dbReference type="InterPro" id="IPR050313">
    <property type="entry name" value="Carb_Metab_HTH_regulators"/>
</dbReference>
<keyword evidence="2" id="KW-0238">DNA-binding</keyword>
<gene>
    <name evidence="5" type="ORF">ruthe_01850</name>
</gene>
<dbReference type="InterPro" id="IPR001034">
    <property type="entry name" value="DeoR_HTH"/>
</dbReference>
<dbReference type="Pfam" id="PF08220">
    <property type="entry name" value="HTH_DeoR"/>
    <property type="match status" value="1"/>
</dbReference>
<dbReference type="SUPFAM" id="SSF46785">
    <property type="entry name" value="Winged helix' DNA-binding domain"/>
    <property type="match status" value="1"/>
</dbReference>
<dbReference type="PROSITE" id="PS00894">
    <property type="entry name" value="HTH_DEOR_1"/>
    <property type="match status" value="1"/>
</dbReference>
<dbReference type="GO" id="GO:0003677">
    <property type="term" value="F:DNA binding"/>
    <property type="evidence" value="ECO:0007669"/>
    <property type="project" value="UniProtKB-KW"/>
</dbReference>
<dbReference type="PATRIC" id="fig|1123069.3.peg.1816"/>
<reference evidence="5 6" key="1">
    <citation type="journal article" date="2013" name="Stand. Genomic Sci.">
        <title>Genome sequence of the reddish-pigmented Rubellimicrobium thermophilum type strain (DSM 16684(T)), a member of the Roseobacter clade.</title>
        <authorList>
            <person name="Fiebig A."/>
            <person name="Riedel T."/>
            <person name="Gronow S."/>
            <person name="Petersen J."/>
            <person name="Klenk H.P."/>
            <person name="Goker M."/>
        </authorList>
    </citation>
    <scope>NUCLEOTIDE SEQUENCE [LARGE SCALE GENOMIC DNA]</scope>
    <source>
        <strain evidence="5 6">DSM 16684</strain>
    </source>
</reference>
<evidence type="ECO:0000256" key="3">
    <source>
        <dbReference type="ARBA" id="ARBA00023163"/>
    </source>
</evidence>
<dbReference type="PROSITE" id="PS51000">
    <property type="entry name" value="HTH_DEOR_2"/>
    <property type="match status" value="1"/>
</dbReference>
<dbReference type="InterPro" id="IPR018356">
    <property type="entry name" value="Tscrpt_reg_HTH_DeoR_CS"/>
</dbReference>
<name>S9QYW8_9RHOB</name>
<dbReference type="STRING" id="1123069.ruthe_01850"/>
<feature type="domain" description="HTH deoR-type" evidence="4">
    <location>
        <begin position="3"/>
        <end position="58"/>
    </location>
</feature>
<dbReference type="PANTHER" id="PTHR30363">
    <property type="entry name" value="HTH-TYPE TRANSCRIPTIONAL REGULATOR SRLR-RELATED"/>
    <property type="match status" value="1"/>
</dbReference>
<dbReference type="InterPro" id="IPR014036">
    <property type="entry name" value="DeoR-like_C"/>
</dbReference>
<keyword evidence="6" id="KW-1185">Reference proteome</keyword>
<keyword evidence="3" id="KW-0804">Transcription</keyword>
<dbReference type="PANTHER" id="PTHR30363:SF44">
    <property type="entry name" value="AGA OPERON TRANSCRIPTIONAL REPRESSOR-RELATED"/>
    <property type="match status" value="1"/>
</dbReference>
<keyword evidence="1" id="KW-0805">Transcription regulation</keyword>
<comment type="caution">
    <text evidence="5">The sequence shown here is derived from an EMBL/GenBank/DDBJ whole genome shotgun (WGS) entry which is preliminary data.</text>
</comment>
<dbReference type="RefSeq" id="WP_021097937.1">
    <property type="nucleotide sequence ID" value="NZ_KE557321.1"/>
</dbReference>
<evidence type="ECO:0000313" key="6">
    <source>
        <dbReference type="Proteomes" id="UP000015346"/>
    </source>
</evidence>
<proteinExistence type="predicted"/>
<dbReference type="InterPro" id="IPR037171">
    <property type="entry name" value="NagB/RpiA_transferase-like"/>
</dbReference>
<dbReference type="EMBL" id="AOLV01000019">
    <property type="protein sequence ID" value="EPX84853.1"/>
    <property type="molecule type" value="Genomic_DNA"/>
</dbReference>
<dbReference type="Pfam" id="PF00455">
    <property type="entry name" value="DeoRC"/>
    <property type="match status" value="1"/>
</dbReference>
<evidence type="ECO:0000313" key="5">
    <source>
        <dbReference type="EMBL" id="EPX84853.1"/>
    </source>
</evidence>
<organism evidence="5 6">
    <name type="scientific">Rubellimicrobium thermophilum DSM 16684</name>
    <dbReference type="NCBI Taxonomy" id="1123069"/>
    <lineage>
        <taxon>Bacteria</taxon>
        <taxon>Pseudomonadati</taxon>
        <taxon>Pseudomonadota</taxon>
        <taxon>Alphaproteobacteria</taxon>
        <taxon>Rhodobacterales</taxon>
        <taxon>Roseobacteraceae</taxon>
        <taxon>Rubellimicrobium</taxon>
    </lineage>
</organism>
<dbReference type="InterPro" id="IPR036390">
    <property type="entry name" value="WH_DNA-bd_sf"/>
</dbReference>
<evidence type="ECO:0000256" key="1">
    <source>
        <dbReference type="ARBA" id="ARBA00023015"/>
    </source>
</evidence>
<evidence type="ECO:0000256" key="2">
    <source>
        <dbReference type="ARBA" id="ARBA00023125"/>
    </source>
</evidence>
<dbReference type="SUPFAM" id="SSF100950">
    <property type="entry name" value="NagB/RpiA/CoA transferase-like"/>
    <property type="match status" value="1"/>
</dbReference>
<evidence type="ECO:0000259" key="4">
    <source>
        <dbReference type="PROSITE" id="PS51000"/>
    </source>
</evidence>
<dbReference type="AlphaFoldDB" id="S9QYW8"/>
<dbReference type="PRINTS" id="PR00037">
    <property type="entry name" value="HTHLACR"/>
</dbReference>
<dbReference type="SMART" id="SM01134">
    <property type="entry name" value="DeoRC"/>
    <property type="match status" value="1"/>
</dbReference>
<dbReference type="Gene3D" id="1.10.10.10">
    <property type="entry name" value="Winged helix-like DNA-binding domain superfamily/Winged helix DNA-binding domain"/>
    <property type="match status" value="1"/>
</dbReference>
<dbReference type="SMART" id="SM00420">
    <property type="entry name" value="HTH_DEOR"/>
    <property type="match status" value="1"/>
</dbReference>
<dbReference type="OrthoDB" id="9816363at2"/>
<protein>
    <submittedName>
        <fullName evidence="5">Transcriptional regulator, DeoR family</fullName>
    </submittedName>
</protein>